<feature type="non-terminal residue" evidence="2">
    <location>
        <position position="1"/>
    </location>
</feature>
<organism evidence="2 3">
    <name type="scientific">Aromia moschata</name>
    <dbReference type="NCBI Taxonomy" id="1265417"/>
    <lineage>
        <taxon>Eukaryota</taxon>
        <taxon>Metazoa</taxon>
        <taxon>Ecdysozoa</taxon>
        <taxon>Arthropoda</taxon>
        <taxon>Hexapoda</taxon>
        <taxon>Insecta</taxon>
        <taxon>Pterygota</taxon>
        <taxon>Neoptera</taxon>
        <taxon>Endopterygota</taxon>
        <taxon>Coleoptera</taxon>
        <taxon>Polyphaga</taxon>
        <taxon>Cucujiformia</taxon>
        <taxon>Chrysomeloidea</taxon>
        <taxon>Cerambycidae</taxon>
        <taxon>Cerambycinae</taxon>
        <taxon>Callichromatini</taxon>
        <taxon>Aromia</taxon>
    </lineage>
</organism>
<protein>
    <submittedName>
        <fullName evidence="2">Uncharacterized protein</fullName>
    </submittedName>
</protein>
<evidence type="ECO:0000313" key="3">
    <source>
        <dbReference type="Proteomes" id="UP001162162"/>
    </source>
</evidence>
<dbReference type="Proteomes" id="UP001162162">
    <property type="component" value="Unassembled WGS sequence"/>
</dbReference>
<evidence type="ECO:0000313" key="2">
    <source>
        <dbReference type="EMBL" id="KAJ8956535.1"/>
    </source>
</evidence>
<dbReference type="EMBL" id="JAPWTK010000029">
    <property type="protein sequence ID" value="KAJ8956535.1"/>
    <property type="molecule type" value="Genomic_DNA"/>
</dbReference>
<gene>
    <name evidence="2" type="ORF">NQ318_019257</name>
</gene>
<sequence length="331" mass="37358">FFVEDDILESGKVVNHRKYFLGVCHQSTLEEWSFCSPGLSRKRKHKCRFKLNTNGYVARVHRRFCDMRILINNKDCNCEPTILGDEVVKVKGFPTCYMPPISSSLCKYNVCGLHKCGATTVEDRVYSVECSPKCRGGNPPSNRTTTSNGTQQRDKSEFCPQFCEYPIDRTSRFPVQRSFWSRWLEEGGGESTGTTGRKRFVATCINKYTGRGDLDCLGPGTGWYIRAPDEDDIEDDDEDDDLDEDILLEENTEEEDTITTTEELEKEEVEKQFSHHVYGWIYTAPIQPRYRSCGVDNVGTCPSEGVGLIDCHSLSQNWGKVGGDATKLGAG</sequence>
<name>A0AAV8YY35_9CUCU</name>
<feature type="compositionally biased region" description="Polar residues" evidence="1">
    <location>
        <begin position="139"/>
        <end position="151"/>
    </location>
</feature>
<comment type="caution">
    <text evidence="2">The sequence shown here is derived from an EMBL/GenBank/DDBJ whole genome shotgun (WGS) entry which is preliminary data.</text>
</comment>
<accession>A0AAV8YY35</accession>
<proteinExistence type="predicted"/>
<feature type="region of interest" description="Disordered" evidence="1">
    <location>
        <begin position="133"/>
        <end position="155"/>
    </location>
</feature>
<evidence type="ECO:0000256" key="1">
    <source>
        <dbReference type="SAM" id="MobiDB-lite"/>
    </source>
</evidence>
<keyword evidence="3" id="KW-1185">Reference proteome</keyword>
<reference evidence="2" key="1">
    <citation type="journal article" date="2023" name="Insect Mol. Biol.">
        <title>Genome sequencing provides insights into the evolution of gene families encoding plant cell wall-degrading enzymes in longhorned beetles.</title>
        <authorList>
            <person name="Shin N.R."/>
            <person name="Okamura Y."/>
            <person name="Kirsch R."/>
            <person name="Pauchet Y."/>
        </authorList>
    </citation>
    <scope>NUCLEOTIDE SEQUENCE</scope>
    <source>
        <strain evidence="2">AMC_N1</strain>
    </source>
</reference>
<dbReference type="AlphaFoldDB" id="A0AAV8YY35"/>